<dbReference type="CDD" id="cd07325">
    <property type="entry name" value="M48_Ste24p_like"/>
    <property type="match status" value="1"/>
</dbReference>
<keyword evidence="3" id="KW-0812">Transmembrane</keyword>
<evidence type="ECO:0000256" key="2">
    <source>
        <dbReference type="ARBA" id="ARBA00022670"/>
    </source>
</evidence>
<evidence type="ECO:0000313" key="14">
    <source>
        <dbReference type="Proteomes" id="UP000460272"/>
    </source>
</evidence>
<evidence type="ECO:0000256" key="9">
    <source>
        <dbReference type="ARBA" id="ARBA00023136"/>
    </source>
</evidence>
<comment type="cofactor">
    <cofactor evidence="10">
        <name>Zn(2+)</name>
        <dbReference type="ChEBI" id="CHEBI:29105"/>
    </cofactor>
    <text evidence="10">Binds 1 zinc ion per subunit.</text>
</comment>
<dbReference type="PANTHER" id="PTHR43221:SF3">
    <property type="entry name" value="SLL1280 PROTEIN"/>
    <property type="match status" value="1"/>
</dbReference>
<evidence type="ECO:0000256" key="3">
    <source>
        <dbReference type="ARBA" id="ARBA00022692"/>
    </source>
</evidence>
<keyword evidence="6 10" id="KW-0862">Zinc</keyword>
<evidence type="ECO:0000256" key="11">
    <source>
        <dbReference type="SAM" id="MobiDB-lite"/>
    </source>
</evidence>
<dbReference type="InterPro" id="IPR001915">
    <property type="entry name" value="Peptidase_M48"/>
</dbReference>
<name>A0A6P2BUV0_9ACTN</name>
<comment type="caution">
    <text evidence="13">The sequence shown here is derived from an EMBL/GenBank/DDBJ whole genome shotgun (WGS) entry which is preliminary data.</text>
</comment>
<evidence type="ECO:0000256" key="5">
    <source>
        <dbReference type="ARBA" id="ARBA00022801"/>
    </source>
</evidence>
<dbReference type="InterPro" id="IPR050083">
    <property type="entry name" value="HtpX_protease"/>
</dbReference>
<protein>
    <submittedName>
        <fullName evidence="13">M48 family peptidase</fullName>
    </submittedName>
</protein>
<keyword evidence="1" id="KW-1003">Cell membrane</keyword>
<keyword evidence="7" id="KW-1133">Transmembrane helix</keyword>
<accession>A0A6P2BUV0</accession>
<sequence>MTSVPDRARVRLTGISSRAYEHPADRSALVALRKLSGFDVLLSKLFGLINERALRLTFLAGAVKVSERQFPHIHALVRDGAYILDLPEVPECYVMQSPIVNAMAIGRDRPFVVVTTGLVNLHDEEELRWVIGHELGHILSGHAVYRTMMLILIQLAARIAWMPLGYLGLRAIIWGLEEWFRKSELSCDRAGLLAGQDVDAARRALMKLAGGPYLSELNPDAFREQAHEYDAVPDLRDSILKLLQLQGNTHPFAVVRFAELDRWATDGSYESILAGDYPRRETDRDASVTEEMKNAANSYRESWNRSEDPLAGIVRGVAETGARAASGLFDRLGGNRGSGSGSGSGSSNDNDNN</sequence>
<reference evidence="13 14" key="1">
    <citation type="submission" date="2018-11" db="EMBL/GenBank/DDBJ databases">
        <title>Trebonia kvetii gen.nov., sp.nov., a novel acidophilic actinobacterium, and proposal of the new actinobacterial family Treboniaceae fam. nov.</title>
        <authorList>
            <person name="Rapoport D."/>
            <person name="Sagova-Mareckova M."/>
            <person name="Sedlacek I."/>
            <person name="Provaznik J."/>
            <person name="Kralova S."/>
            <person name="Pavlinic D."/>
            <person name="Benes V."/>
            <person name="Kopecky J."/>
        </authorList>
    </citation>
    <scope>NUCLEOTIDE SEQUENCE [LARGE SCALE GENOMIC DNA]</scope>
    <source>
        <strain evidence="13 14">15Tr583</strain>
    </source>
</reference>
<dbReference type="Pfam" id="PF01435">
    <property type="entry name" value="Peptidase_M48"/>
    <property type="match status" value="1"/>
</dbReference>
<keyword evidence="5 10" id="KW-0378">Hydrolase</keyword>
<keyword evidence="14" id="KW-1185">Reference proteome</keyword>
<dbReference type="GO" id="GO:0006508">
    <property type="term" value="P:proteolysis"/>
    <property type="evidence" value="ECO:0007669"/>
    <property type="project" value="UniProtKB-KW"/>
</dbReference>
<evidence type="ECO:0000313" key="13">
    <source>
        <dbReference type="EMBL" id="TVZ02834.1"/>
    </source>
</evidence>
<dbReference type="EMBL" id="RPFW01000004">
    <property type="protein sequence ID" value="TVZ02834.1"/>
    <property type="molecule type" value="Genomic_DNA"/>
</dbReference>
<keyword evidence="8 10" id="KW-0482">Metalloprotease</keyword>
<organism evidence="13 14">
    <name type="scientific">Trebonia kvetii</name>
    <dbReference type="NCBI Taxonomy" id="2480626"/>
    <lineage>
        <taxon>Bacteria</taxon>
        <taxon>Bacillati</taxon>
        <taxon>Actinomycetota</taxon>
        <taxon>Actinomycetes</taxon>
        <taxon>Streptosporangiales</taxon>
        <taxon>Treboniaceae</taxon>
        <taxon>Trebonia</taxon>
    </lineage>
</organism>
<evidence type="ECO:0000256" key="10">
    <source>
        <dbReference type="RuleBase" id="RU003983"/>
    </source>
</evidence>
<gene>
    <name evidence="13" type="ORF">EAS64_20310</name>
</gene>
<evidence type="ECO:0000256" key="7">
    <source>
        <dbReference type="ARBA" id="ARBA00022989"/>
    </source>
</evidence>
<evidence type="ECO:0000256" key="1">
    <source>
        <dbReference type="ARBA" id="ARBA00022475"/>
    </source>
</evidence>
<feature type="region of interest" description="Disordered" evidence="11">
    <location>
        <begin position="327"/>
        <end position="353"/>
    </location>
</feature>
<evidence type="ECO:0000256" key="8">
    <source>
        <dbReference type="ARBA" id="ARBA00023049"/>
    </source>
</evidence>
<dbReference type="Proteomes" id="UP000460272">
    <property type="component" value="Unassembled WGS sequence"/>
</dbReference>
<feature type="compositionally biased region" description="Gly residues" evidence="11">
    <location>
        <begin position="334"/>
        <end position="344"/>
    </location>
</feature>
<dbReference type="Gene3D" id="3.30.2010.10">
    <property type="entry name" value="Metalloproteases ('zincins'), catalytic domain"/>
    <property type="match status" value="1"/>
</dbReference>
<keyword evidence="2 10" id="KW-0645">Protease</keyword>
<evidence type="ECO:0000259" key="12">
    <source>
        <dbReference type="Pfam" id="PF01435"/>
    </source>
</evidence>
<comment type="similarity">
    <text evidence="10">Belongs to the peptidase M48 family.</text>
</comment>
<dbReference type="GO" id="GO:0046872">
    <property type="term" value="F:metal ion binding"/>
    <property type="evidence" value="ECO:0007669"/>
    <property type="project" value="UniProtKB-KW"/>
</dbReference>
<dbReference type="AlphaFoldDB" id="A0A6P2BUV0"/>
<dbReference type="OrthoDB" id="9810445at2"/>
<keyword evidence="4" id="KW-0479">Metal-binding</keyword>
<feature type="domain" description="Peptidase M48" evidence="12">
    <location>
        <begin position="68"/>
        <end position="263"/>
    </location>
</feature>
<proteinExistence type="inferred from homology"/>
<dbReference type="PANTHER" id="PTHR43221">
    <property type="entry name" value="PROTEASE HTPX"/>
    <property type="match status" value="1"/>
</dbReference>
<dbReference type="RefSeq" id="WP_145855030.1">
    <property type="nucleotide sequence ID" value="NZ_RPFW01000004.1"/>
</dbReference>
<dbReference type="GO" id="GO:0004222">
    <property type="term" value="F:metalloendopeptidase activity"/>
    <property type="evidence" value="ECO:0007669"/>
    <property type="project" value="InterPro"/>
</dbReference>
<keyword evidence="9" id="KW-0472">Membrane</keyword>
<evidence type="ECO:0000256" key="6">
    <source>
        <dbReference type="ARBA" id="ARBA00022833"/>
    </source>
</evidence>
<evidence type="ECO:0000256" key="4">
    <source>
        <dbReference type="ARBA" id="ARBA00022723"/>
    </source>
</evidence>